<gene>
    <name evidence="2" type="ORF">GCM10008917_27730</name>
</gene>
<dbReference type="Proteomes" id="UP001400965">
    <property type="component" value="Unassembled WGS sequence"/>
</dbReference>
<evidence type="ECO:0000256" key="1">
    <source>
        <dbReference type="SAM" id="Phobius"/>
    </source>
</evidence>
<keyword evidence="1" id="KW-1133">Transmembrane helix</keyword>
<comment type="caution">
    <text evidence="2">The sequence shown here is derived from an EMBL/GenBank/DDBJ whole genome shotgun (WGS) entry which is preliminary data.</text>
</comment>
<keyword evidence="3" id="KW-1185">Reference proteome</keyword>
<accession>A0ABN1MAS5</accession>
<keyword evidence="1" id="KW-0472">Membrane</keyword>
<protein>
    <recommendedName>
        <fullName evidence="4">Transposase</fullName>
    </recommendedName>
</protein>
<keyword evidence="1" id="KW-0812">Transmembrane</keyword>
<feature type="transmembrane region" description="Helical" evidence="1">
    <location>
        <begin position="28"/>
        <end position="45"/>
    </location>
</feature>
<dbReference type="EMBL" id="BAAACP010000030">
    <property type="protein sequence ID" value="GAA0866447.1"/>
    <property type="molecule type" value="Genomic_DNA"/>
</dbReference>
<evidence type="ECO:0000313" key="2">
    <source>
        <dbReference type="EMBL" id="GAA0866447.1"/>
    </source>
</evidence>
<sequence>MYKFKCLFEFFRLGKIHIKNSIARNGQYQIIYMFIIVLGAIKIKFKQIILDCMKIATIY</sequence>
<evidence type="ECO:0000313" key="3">
    <source>
        <dbReference type="Proteomes" id="UP001400965"/>
    </source>
</evidence>
<proteinExistence type="predicted"/>
<name>A0ABN1MAS5_9FIRM</name>
<organism evidence="2 3">
    <name type="scientific">Paraclostridium tenue</name>
    <dbReference type="NCBI Taxonomy" id="1737"/>
    <lineage>
        <taxon>Bacteria</taxon>
        <taxon>Bacillati</taxon>
        <taxon>Bacillota</taxon>
        <taxon>Clostridia</taxon>
        <taxon>Peptostreptococcales</taxon>
        <taxon>Peptostreptococcaceae</taxon>
        <taxon>Paraclostridium</taxon>
    </lineage>
</organism>
<reference evidence="2 3" key="1">
    <citation type="journal article" date="2019" name="Int. J. Syst. Evol. Microbiol.">
        <title>The Global Catalogue of Microorganisms (GCM) 10K type strain sequencing project: providing services to taxonomists for standard genome sequencing and annotation.</title>
        <authorList>
            <consortium name="The Broad Institute Genomics Platform"/>
            <consortium name="The Broad Institute Genome Sequencing Center for Infectious Disease"/>
            <person name="Wu L."/>
            <person name="Ma J."/>
        </authorList>
    </citation>
    <scope>NUCLEOTIDE SEQUENCE [LARGE SCALE GENOMIC DNA]</scope>
    <source>
        <strain evidence="2 3">JCM 6486</strain>
    </source>
</reference>
<evidence type="ECO:0008006" key="4">
    <source>
        <dbReference type="Google" id="ProtNLM"/>
    </source>
</evidence>